<feature type="domain" description="WYL" evidence="1">
    <location>
        <begin position="278"/>
        <end position="332"/>
    </location>
</feature>
<dbReference type="AlphaFoldDB" id="A0A6H1U3K2"/>
<dbReference type="KEGG" id="oxy:HCG48_17805"/>
<dbReference type="Proteomes" id="UP000500857">
    <property type="component" value="Chromosome"/>
</dbReference>
<proteinExistence type="predicted"/>
<evidence type="ECO:0000259" key="1">
    <source>
        <dbReference type="Pfam" id="PF13280"/>
    </source>
</evidence>
<evidence type="ECO:0000313" key="2">
    <source>
        <dbReference type="EMBL" id="QIZ72199.1"/>
    </source>
</evidence>
<sequence>MTWKRGLLKVTQTLTLQPTTEVLQGLATGQLGTRLLRAVRLWVLLDRLYGQQPNWSESLPNKFHYRDVRDRLFALTHGKSDASTAQELTAQCSDRRCICHRTTRELIFAPQWNLSESVWESETQYQSGLSAQELDELLENRPFATVHRSIRDDLKQLAHLGWLKHVHRGKFECVSPEQWPQLAPVVNSEEEQTLLNPSQIRQLLPILESVSFVQPNLEIIIEKLWENLASNAPPTLAMPDEDRIFIHLDYILSAATQDRVDTYQEQLERLWQTPSSGVVRFDYNLADGDTVAIVTYPVCLHYVRRAKYLSAYGLDPDGVLNWHNYRLDRIASDRLTILPWGDPQIPRKLKLLRRTGELPNAATIRRELSVAWGFNFYLPRQLLLMRFPRAFARRYVDDTLRHQTFEAIAHSQLPELIRRELKDPGERERTLQLIDRRSPKDAYYRAWIREGDINVLMRLRDWRPNGEVILPLSLREQMAREARQELTYYQQD</sequence>
<gene>
    <name evidence="2" type="ORF">HCG48_17805</name>
</gene>
<accession>A0A6H1U3K2</accession>
<reference evidence="2 3" key="1">
    <citation type="submission" date="2020-04" db="EMBL/GenBank/DDBJ databases">
        <authorList>
            <person name="Basu S."/>
            <person name="Maruthanayagam V."/>
            <person name="Chakraborty S."/>
            <person name="Pramanik A."/>
            <person name="Mukherjee J."/>
            <person name="Brink B."/>
        </authorList>
    </citation>
    <scope>NUCLEOTIDE SEQUENCE [LARGE SCALE GENOMIC DNA]</scope>
    <source>
        <strain evidence="2 3">AP17</strain>
    </source>
</reference>
<evidence type="ECO:0000313" key="3">
    <source>
        <dbReference type="Proteomes" id="UP000500857"/>
    </source>
</evidence>
<dbReference type="NCBIfam" id="TIGR03985">
    <property type="entry name" value="TIGR03985 family CRISPR-associated protein"/>
    <property type="match status" value="1"/>
</dbReference>
<name>A0A6H1U3K2_9CYAN</name>
<organism evidence="2 3">
    <name type="scientific">Oxynema aestuarii AP17</name>
    <dbReference type="NCBI Taxonomy" id="2064643"/>
    <lineage>
        <taxon>Bacteria</taxon>
        <taxon>Bacillati</taxon>
        <taxon>Cyanobacteriota</taxon>
        <taxon>Cyanophyceae</taxon>
        <taxon>Oscillatoriophycideae</taxon>
        <taxon>Oscillatoriales</taxon>
        <taxon>Oscillatoriaceae</taxon>
        <taxon>Oxynema</taxon>
        <taxon>Oxynema aestuarii</taxon>
    </lineage>
</organism>
<protein>
    <submittedName>
        <fullName evidence="2">TIGR03985 family CRISPR-associated protein</fullName>
    </submittedName>
</protein>
<dbReference type="EMBL" id="CP051167">
    <property type="protein sequence ID" value="QIZ72199.1"/>
    <property type="molecule type" value="Genomic_DNA"/>
</dbReference>
<dbReference type="Pfam" id="PF13280">
    <property type="entry name" value="WYL"/>
    <property type="match status" value="1"/>
</dbReference>
<keyword evidence="3" id="KW-1185">Reference proteome</keyword>
<dbReference type="InterPro" id="IPR023816">
    <property type="entry name" value="CRISPR-assoc_CYA0889"/>
</dbReference>
<dbReference type="InterPro" id="IPR026881">
    <property type="entry name" value="WYL_dom"/>
</dbReference>